<dbReference type="AlphaFoldDB" id="A0A0V0ZFA4"/>
<evidence type="ECO:0000313" key="1">
    <source>
        <dbReference type="EMBL" id="KRY11154.1"/>
    </source>
</evidence>
<protein>
    <submittedName>
        <fullName evidence="1">Uncharacterized protein</fullName>
    </submittedName>
</protein>
<accession>A0A0V0ZFA4</accession>
<proteinExistence type="predicted"/>
<dbReference type="Proteomes" id="UP000054783">
    <property type="component" value="Unassembled WGS sequence"/>
</dbReference>
<organism evidence="1 2">
    <name type="scientific">Trichinella patagoniensis</name>
    <dbReference type="NCBI Taxonomy" id="990121"/>
    <lineage>
        <taxon>Eukaryota</taxon>
        <taxon>Metazoa</taxon>
        <taxon>Ecdysozoa</taxon>
        <taxon>Nematoda</taxon>
        <taxon>Enoplea</taxon>
        <taxon>Dorylaimia</taxon>
        <taxon>Trichinellida</taxon>
        <taxon>Trichinellidae</taxon>
        <taxon>Trichinella</taxon>
    </lineage>
</organism>
<reference evidence="1 2" key="1">
    <citation type="submission" date="2015-01" db="EMBL/GenBank/DDBJ databases">
        <title>Evolution of Trichinella species and genotypes.</title>
        <authorList>
            <person name="Korhonen P.K."/>
            <person name="Edoardo P."/>
            <person name="Giuseppe L.R."/>
            <person name="Gasser R.B."/>
        </authorList>
    </citation>
    <scope>NUCLEOTIDE SEQUENCE [LARGE SCALE GENOMIC DNA]</scope>
    <source>
        <strain evidence="1">ISS2496</strain>
    </source>
</reference>
<name>A0A0V0ZFA4_9BILA</name>
<comment type="caution">
    <text evidence="1">The sequence shown here is derived from an EMBL/GenBank/DDBJ whole genome shotgun (WGS) entry which is preliminary data.</text>
</comment>
<keyword evidence="2" id="KW-1185">Reference proteome</keyword>
<sequence>MRQKEAKKQSANRQWKQKMKISTGKIVRLKLWYWKKTKRKFGDNNPTLCAYTTTRDETEKIPNSR</sequence>
<dbReference type="EMBL" id="JYDQ01000205">
    <property type="protein sequence ID" value="KRY11154.1"/>
    <property type="molecule type" value="Genomic_DNA"/>
</dbReference>
<evidence type="ECO:0000313" key="2">
    <source>
        <dbReference type="Proteomes" id="UP000054783"/>
    </source>
</evidence>
<gene>
    <name evidence="1" type="ORF">T12_3557</name>
</gene>